<dbReference type="AlphaFoldDB" id="A0A931AJM8"/>
<protein>
    <submittedName>
        <fullName evidence="1">Uncharacterized protein</fullName>
    </submittedName>
</protein>
<dbReference type="Proteomes" id="UP000605361">
    <property type="component" value="Unassembled WGS sequence"/>
</dbReference>
<name>A0A931AJM8_9ACTN</name>
<reference evidence="1" key="1">
    <citation type="submission" date="2020-11" db="EMBL/GenBank/DDBJ databases">
        <title>Whole-genome analyses of Nonomuraea sp. K274.</title>
        <authorList>
            <person name="Veyisoglu A."/>
        </authorList>
    </citation>
    <scope>NUCLEOTIDE SEQUENCE</scope>
    <source>
        <strain evidence="1">K274</strain>
    </source>
</reference>
<comment type="caution">
    <text evidence="1">The sequence shown here is derived from an EMBL/GenBank/DDBJ whole genome shotgun (WGS) entry which is preliminary data.</text>
</comment>
<organism evidence="1 2">
    <name type="scientific">Nonomuraea cypriaca</name>
    <dbReference type="NCBI Taxonomy" id="1187855"/>
    <lineage>
        <taxon>Bacteria</taxon>
        <taxon>Bacillati</taxon>
        <taxon>Actinomycetota</taxon>
        <taxon>Actinomycetes</taxon>
        <taxon>Streptosporangiales</taxon>
        <taxon>Streptosporangiaceae</taxon>
        <taxon>Nonomuraea</taxon>
    </lineage>
</organism>
<accession>A0A931AJM8</accession>
<sequence length="93" mass="9999">MQFEAGGQLRCPLLCVDPAQKPRLEEIHANLIDRLAEAKEQGWLGEVGAIETTLAAADQKLQAMREAAARTTIVSLGMPDIRRSVGRLAGSST</sequence>
<keyword evidence="2" id="KW-1185">Reference proteome</keyword>
<evidence type="ECO:0000313" key="2">
    <source>
        <dbReference type="Proteomes" id="UP000605361"/>
    </source>
</evidence>
<dbReference type="EMBL" id="JADOGI010000257">
    <property type="protein sequence ID" value="MBF8193123.1"/>
    <property type="molecule type" value="Genomic_DNA"/>
</dbReference>
<evidence type="ECO:0000313" key="1">
    <source>
        <dbReference type="EMBL" id="MBF8193123.1"/>
    </source>
</evidence>
<gene>
    <name evidence="1" type="ORF">ITP53_47140</name>
</gene>
<proteinExistence type="predicted"/>